<gene>
    <name evidence="2" type="ORF">ACFPFU_22280</name>
</gene>
<dbReference type="Gene3D" id="3.20.80.10">
    <property type="entry name" value="Regulatory factor, effector binding domain"/>
    <property type="match status" value="1"/>
</dbReference>
<dbReference type="InterPro" id="IPR053182">
    <property type="entry name" value="YobU-like_regulator"/>
</dbReference>
<dbReference type="InterPro" id="IPR010499">
    <property type="entry name" value="AraC_E-bd"/>
</dbReference>
<dbReference type="RefSeq" id="WP_377068304.1">
    <property type="nucleotide sequence ID" value="NZ_JBHSJJ010000018.1"/>
</dbReference>
<dbReference type="PANTHER" id="PTHR36444">
    <property type="entry name" value="TRANSCRIPTIONAL REGULATOR PROTEIN YOBU-RELATED"/>
    <property type="match status" value="1"/>
</dbReference>
<sequence length="153" mass="17273">METQQKKGFVLIGIRHPGKTTNENGQSGIDCGNLWQKFEKEGYAARIPARVGDEVYAVYFDYEGDHTQPFAYFIGCKVRSGVDVPEGMAKLEVPAGDYTLVRAKGKMPDCMVNAWKEVWESDIPRAYGMDFEVYGEKSRDWSNAKVAIYLSVR</sequence>
<dbReference type="InterPro" id="IPR011256">
    <property type="entry name" value="Reg_factor_effector_dom_sf"/>
</dbReference>
<dbReference type="PANTHER" id="PTHR36444:SF2">
    <property type="entry name" value="TRANSCRIPTIONAL REGULATOR PROTEIN YOBU-RELATED"/>
    <property type="match status" value="1"/>
</dbReference>
<proteinExistence type="predicted"/>
<dbReference type="InterPro" id="IPR029441">
    <property type="entry name" value="Cass2"/>
</dbReference>
<protein>
    <submittedName>
        <fullName evidence="2">GyrI-like domain-containing protein</fullName>
    </submittedName>
</protein>
<evidence type="ECO:0000313" key="2">
    <source>
        <dbReference type="EMBL" id="MFC4874448.1"/>
    </source>
</evidence>
<dbReference type="SMART" id="SM00871">
    <property type="entry name" value="AraC_E_bind"/>
    <property type="match status" value="1"/>
</dbReference>
<evidence type="ECO:0000259" key="1">
    <source>
        <dbReference type="SMART" id="SM00871"/>
    </source>
</evidence>
<organism evidence="2 3">
    <name type="scientific">Negadavirga shengliensis</name>
    <dbReference type="NCBI Taxonomy" id="1389218"/>
    <lineage>
        <taxon>Bacteria</taxon>
        <taxon>Pseudomonadati</taxon>
        <taxon>Bacteroidota</taxon>
        <taxon>Cytophagia</taxon>
        <taxon>Cytophagales</taxon>
        <taxon>Cyclobacteriaceae</taxon>
        <taxon>Negadavirga</taxon>
    </lineage>
</organism>
<dbReference type="SUPFAM" id="SSF55136">
    <property type="entry name" value="Probable bacterial effector-binding domain"/>
    <property type="match status" value="1"/>
</dbReference>
<keyword evidence="3" id="KW-1185">Reference proteome</keyword>
<dbReference type="Pfam" id="PF14526">
    <property type="entry name" value="Cass2"/>
    <property type="match status" value="1"/>
</dbReference>
<accession>A0ABV9T7M6</accession>
<dbReference type="Proteomes" id="UP001595818">
    <property type="component" value="Unassembled WGS sequence"/>
</dbReference>
<dbReference type="EMBL" id="JBHSJJ010000018">
    <property type="protein sequence ID" value="MFC4874448.1"/>
    <property type="molecule type" value="Genomic_DNA"/>
</dbReference>
<evidence type="ECO:0000313" key="3">
    <source>
        <dbReference type="Proteomes" id="UP001595818"/>
    </source>
</evidence>
<name>A0ABV9T7M6_9BACT</name>
<reference evidence="3" key="1">
    <citation type="journal article" date="2019" name="Int. J. Syst. Evol. Microbiol.">
        <title>The Global Catalogue of Microorganisms (GCM) 10K type strain sequencing project: providing services to taxonomists for standard genome sequencing and annotation.</title>
        <authorList>
            <consortium name="The Broad Institute Genomics Platform"/>
            <consortium name="The Broad Institute Genome Sequencing Center for Infectious Disease"/>
            <person name="Wu L."/>
            <person name="Ma J."/>
        </authorList>
    </citation>
    <scope>NUCLEOTIDE SEQUENCE [LARGE SCALE GENOMIC DNA]</scope>
    <source>
        <strain evidence="3">CGMCC 4.7466</strain>
    </source>
</reference>
<comment type="caution">
    <text evidence="2">The sequence shown here is derived from an EMBL/GenBank/DDBJ whole genome shotgun (WGS) entry which is preliminary data.</text>
</comment>
<feature type="domain" description="AraC effector-binding" evidence="1">
    <location>
        <begin position="1"/>
        <end position="153"/>
    </location>
</feature>